<comment type="caution">
    <text evidence="2">The sequence shown here is derived from an EMBL/GenBank/DDBJ whole genome shotgun (WGS) entry which is preliminary data.</text>
</comment>
<dbReference type="EMBL" id="MZNU01000253">
    <property type="protein sequence ID" value="OWP01986.1"/>
    <property type="molecule type" value="Genomic_DNA"/>
</dbReference>
<evidence type="ECO:0000313" key="2">
    <source>
        <dbReference type="EMBL" id="OWP01986.1"/>
    </source>
</evidence>
<sequence>MSTTEVLQIASVLADLQTLQNAVRPLFPSSSPPTLCPGGAGAGSRTSCSSAAPPPYTVAPWIMDYFRRPDSARSAAKSDTTTPQDPTAALALLTPLKSAPTNTAPSQSRPVKFDKLGRKIVTVPRLSREGSKDSEHQSGTSTPTGLSEHAAPTDPDLNRAQTLLSLFEMRGKFKVMGDTGLNRAKDRVDAAVARYAKADPDVREDVSRARNLRI</sequence>
<gene>
    <name evidence="2" type="ORF">B2J93_4612</name>
</gene>
<feature type="compositionally biased region" description="Basic and acidic residues" evidence="1">
    <location>
        <begin position="126"/>
        <end position="136"/>
    </location>
</feature>
<protein>
    <submittedName>
        <fullName evidence="2">Uncharacterized protein</fullName>
    </submittedName>
</protein>
<dbReference type="Proteomes" id="UP000242519">
    <property type="component" value="Unassembled WGS sequence"/>
</dbReference>
<keyword evidence="3" id="KW-1185">Reference proteome</keyword>
<accession>A0A218Z418</accession>
<reference evidence="2 3" key="1">
    <citation type="submission" date="2017-04" db="EMBL/GenBank/DDBJ databases">
        <title>Draft genome sequence of Marssonina coronaria NL1: causal agent of apple blotch.</title>
        <authorList>
            <person name="Cheng Q."/>
        </authorList>
    </citation>
    <scope>NUCLEOTIDE SEQUENCE [LARGE SCALE GENOMIC DNA]</scope>
    <source>
        <strain evidence="2 3">NL1</strain>
    </source>
</reference>
<feature type="region of interest" description="Disordered" evidence="1">
    <location>
        <begin position="97"/>
        <end position="157"/>
    </location>
</feature>
<feature type="region of interest" description="Disordered" evidence="1">
    <location>
        <begin position="27"/>
        <end position="52"/>
    </location>
</feature>
<dbReference type="InParanoid" id="A0A218Z418"/>
<dbReference type="OrthoDB" id="3519533at2759"/>
<evidence type="ECO:0000256" key="1">
    <source>
        <dbReference type="SAM" id="MobiDB-lite"/>
    </source>
</evidence>
<name>A0A218Z418_9HELO</name>
<evidence type="ECO:0000313" key="3">
    <source>
        <dbReference type="Proteomes" id="UP000242519"/>
    </source>
</evidence>
<proteinExistence type="predicted"/>
<dbReference type="AlphaFoldDB" id="A0A218Z418"/>
<organism evidence="2 3">
    <name type="scientific">Diplocarpon coronariae</name>
    <dbReference type="NCBI Taxonomy" id="2795749"/>
    <lineage>
        <taxon>Eukaryota</taxon>
        <taxon>Fungi</taxon>
        <taxon>Dikarya</taxon>
        <taxon>Ascomycota</taxon>
        <taxon>Pezizomycotina</taxon>
        <taxon>Leotiomycetes</taxon>
        <taxon>Helotiales</taxon>
        <taxon>Drepanopezizaceae</taxon>
        <taxon>Diplocarpon</taxon>
    </lineage>
</organism>